<gene>
    <name evidence="2" type="ORF">GIS00_10225</name>
</gene>
<protein>
    <submittedName>
        <fullName evidence="2">Uncharacterized protein</fullName>
    </submittedName>
</protein>
<evidence type="ECO:0000256" key="1">
    <source>
        <dbReference type="SAM" id="SignalP"/>
    </source>
</evidence>
<sequence>MRRTLLAGVVAALTAGLTGVLAALPAAAVQASSSPPAAVSAAPGAFGADQIVGSCISGPSAADISTDGTVRGFAACTGGAEYGPISYFRQQAGGTLYREDTPWTGEVLATAWDGVDAMYVVFEDEGMLRIAKRTSSTGAYSATTLLSFDSGFQADVVASNGKWWAVWSRPAGSGMDAPVQLFQAHTLLGTQAPTQITHTPPSITNTHPSLTYRNGRVTLIWSRGYEDHSDLRMANSTGGPWASFDFATFGTDNDRVDSINYNGILYTTWQRDGKIVVADNSTGAFVSHTFVTGGRLPRIGHSGGKTFLAWTTGSGINQKLLFTERSGGVWSSVPVGGFPGVASAVLGQGGKARILYYDDERLHLRSQL</sequence>
<name>A0A7K1FNF7_9ACTN</name>
<dbReference type="InterPro" id="IPR023296">
    <property type="entry name" value="Glyco_hydro_beta-prop_sf"/>
</dbReference>
<feature type="chain" id="PRO_5029796732" evidence="1">
    <location>
        <begin position="23"/>
        <end position="368"/>
    </location>
</feature>
<keyword evidence="1" id="KW-0732">Signal</keyword>
<accession>A0A7K1FNF7</accession>
<dbReference type="Proteomes" id="UP000460221">
    <property type="component" value="Unassembled WGS sequence"/>
</dbReference>
<dbReference type="Gene3D" id="2.115.10.20">
    <property type="entry name" value="Glycosyl hydrolase domain, family 43"/>
    <property type="match status" value="1"/>
</dbReference>
<reference evidence="2 3" key="1">
    <citation type="submission" date="2019-11" db="EMBL/GenBank/DDBJ databases">
        <authorList>
            <person name="Jiang L.-Q."/>
        </authorList>
    </citation>
    <scope>NUCLEOTIDE SEQUENCE [LARGE SCALE GENOMIC DNA]</scope>
    <source>
        <strain evidence="2 3">YIM 132087</strain>
    </source>
</reference>
<feature type="signal peptide" evidence="1">
    <location>
        <begin position="1"/>
        <end position="22"/>
    </location>
</feature>
<keyword evidence="3" id="KW-1185">Reference proteome</keyword>
<organism evidence="2 3">
    <name type="scientific">Nakamurella alba</name>
    <dbReference type="NCBI Taxonomy" id="2665158"/>
    <lineage>
        <taxon>Bacteria</taxon>
        <taxon>Bacillati</taxon>
        <taxon>Actinomycetota</taxon>
        <taxon>Actinomycetes</taxon>
        <taxon>Nakamurellales</taxon>
        <taxon>Nakamurellaceae</taxon>
        <taxon>Nakamurella</taxon>
    </lineage>
</organism>
<comment type="caution">
    <text evidence="2">The sequence shown here is derived from an EMBL/GenBank/DDBJ whole genome shotgun (WGS) entry which is preliminary data.</text>
</comment>
<dbReference type="AlphaFoldDB" id="A0A7K1FNF7"/>
<evidence type="ECO:0000313" key="2">
    <source>
        <dbReference type="EMBL" id="MTD14324.1"/>
    </source>
</evidence>
<evidence type="ECO:0000313" key="3">
    <source>
        <dbReference type="Proteomes" id="UP000460221"/>
    </source>
</evidence>
<dbReference type="RefSeq" id="WP_154768305.1">
    <property type="nucleotide sequence ID" value="NZ_WLYK01000002.1"/>
</dbReference>
<dbReference type="EMBL" id="WLYK01000002">
    <property type="protein sequence ID" value="MTD14324.1"/>
    <property type="molecule type" value="Genomic_DNA"/>
</dbReference>
<proteinExistence type="predicted"/>